<gene>
    <name evidence="2" type="ORF">LIER_09083</name>
</gene>
<evidence type="ECO:0000256" key="1">
    <source>
        <dbReference type="SAM" id="MobiDB-lite"/>
    </source>
</evidence>
<evidence type="ECO:0000313" key="3">
    <source>
        <dbReference type="Proteomes" id="UP001454036"/>
    </source>
</evidence>
<dbReference type="AlphaFoldDB" id="A0AAV3PEF8"/>
<evidence type="ECO:0000313" key="2">
    <source>
        <dbReference type="EMBL" id="GAA0150059.1"/>
    </source>
</evidence>
<name>A0AAV3PEF8_LITER</name>
<proteinExistence type="predicted"/>
<feature type="region of interest" description="Disordered" evidence="1">
    <location>
        <begin position="36"/>
        <end position="109"/>
    </location>
</feature>
<dbReference type="Proteomes" id="UP001454036">
    <property type="component" value="Unassembled WGS sequence"/>
</dbReference>
<feature type="region of interest" description="Disordered" evidence="1">
    <location>
        <begin position="130"/>
        <end position="230"/>
    </location>
</feature>
<sequence length="412" mass="46222">MSGFIRDHEHEAHKDANYMALYREERNVCDKGNETVNAVENDVENDVDKDVENEDFMMEDDSEDSVDYSEGSGSESESDGSGDDDLHSEDVLYGKDIDGFDDGELPGSQPTLSVAFLENIEEEFVIPDLDGHADNEYDAPIQNSDCDVPSSAAAATKKKGPQISTFEKSIFDGTFTEGQASRNKKKRYRGPYARHGTKFKQRRMSGWVQTDKDSDCEQDEDEEDDNSDLNSDKRYRVHCMTSYQMWDTETVFSIYTETSRAAPSTQCAPSQATPSEAAPSQPPPTPVTGEEEVIDPKQVAHEKYLHDLYEWMNDIRNMVPLLSAVPQTPMQPTKPHSQQPPETSPARPTIVPQLPPKPRKQMSLPRRSTRSSTQTVASTDNVLKKMTKERKGKICVISFMLVGNSFEHLSQV</sequence>
<feature type="region of interest" description="Disordered" evidence="1">
    <location>
        <begin position="263"/>
        <end position="296"/>
    </location>
</feature>
<reference evidence="2 3" key="1">
    <citation type="submission" date="2024-01" db="EMBL/GenBank/DDBJ databases">
        <title>The complete chloroplast genome sequence of Lithospermum erythrorhizon: insights into the phylogenetic relationship among Boraginaceae species and the maternal lineages of purple gromwells.</title>
        <authorList>
            <person name="Okada T."/>
            <person name="Watanabe K."/>
        </authorList>
    </citation>
    <scope>NUCLEOTIDE SEQUENCE [LARGE SCALE GENOMIC DNA]</scope>
</reference>
<organism evidence="2 3">
    <name type="scientific">Lithospermum erythrorhizon</name>
    <name type="common">Purple gromwell</name>
    <name type="synonym">Lithospermum officinale var. erythrorhizon</name>
    <dbReference type="NCBI Taxonomy" id="34254"/>
    <lineage>
        <taxon>Eukaryota</taxon>
        <taxon>Viridiplantae</taxon>
        <taxon>Streptophyta</taxon>
        <taxon>Embryophyta</taxon>
        <taxon>Tracheophyta</taxon>
        <taxon>Spermatophyta</taxon>
        <taxon>Magnoliopsida</taxon>
        <taxon>eudicotyledons</taxon>
        <taxon>Gunneridae</taxon>
        <taxon>Pentapetalae</taxon>
        <taxon>asterids</taxon>
        <taxon>lamiids</taxon>
        <taxon>Boraginales</taxon>
        <taxon>Boraginaceae</taxon>
        <taxon>Boraginoideae</taxon>
        <taxon>Lithospermeae</taxon>
        <taxon>Lithospermum</taxon>
    </lineage>
</organism>
<keyword evidence="3" id="KW-1185">Reference proteome</keyword>
<comment type="caution">
    <text evidence="2">The sequence shown here is derived from an EMBL/GenBank/DDBJ whole genome shotgun (WGS) entry which is preliminary data.</text>
</comment>
<feature type="compositionally biased region" description="Polar residues" evidence="1">
    <location>
        <begin position="326"/>
        <end position="341"/>
    </location>
</feature>
<accession>A0AAV3PEF8</accession>
<protein>
    <submittedName>
        <fullName evidence="2">Uncharacterized protein</fullName>
    </submittedName>
</protein>
<feature type="compositionally biased region" description="Basic and acidic residues" evidence="1">
    <location>
        <begin position="84"/>
        <end position="98"/>
    </location>
</feature>
<dbReference type="EMBL" id="BAABME010001521">
    <property type="protein sequence ID" value="GAA0150059.1"/>
    <property type="molecule type" value="Genomic_DNA"/>
</dbReference>
<feature type="compositionally biased region" description="Polar residues" evidence="1">
    <location>
        <begin position="370"/>
        <end position="379"/>
    </location>
</feature>
<feature type="region of interest" description="Disordered" evidence="1">
    <location>
        <begin position="326"/>
        <end position="379"/>
    </location>
</feature>
<feature type="compositionally biased region" description="Acidic residues" evidence="1">
    <location>
        <begin position="41"/>
        <end position="67"/>
    </location>
</feature>
<feature type="compositionally biased region" description="Acidic residues" evidence="1">
    <location>
        <begin position="216"/>
        <end position="227"/>
    </location>
</feature>
<feature type="compositionally biased region" description="Polar residues" evidence="1">
    <location>
        <begin position="263"/>
        <end position="274"/>
    </location>
</feature>